<dbReference type="AlphaFoldDB" id="A0A1L7XIJ6"/>
<dbReference type="InterPro" id="IPR002401">
    <property type="entry name" value="Cyt_P450_E_grp-I"/>
</dbReference>
<dbReference type="GO" id="GO:0005506">
    <property type="term" value="F:iron ion binding"/>
    <property type="evidence" value="ECO:0007669"/>
    <property type="project" value="InterPro"/>
</dbReference>
<dbReference type="Gene3D" id="1.10.630.10">
    <property type="entry name" value="Cytochrome P450"/>
    <property type="match status" value="1"/>
</dbReference>
<evidence type="ECO:0000256" key="3">
    <source>
        <dbReference type="ARBA" id="ARBA00023002"/>
    </source>
</evidence>
<proteinExistence type="inferred from homology"/>
<evidence type="ECO:0000256" key="2">
    <source>
        <dbReference type="ARBA" id="ARBA00022723"/>
    </source>
</evidence>
<dbReference type="PRINTS" id="PR00463">
    <property type="entry name" value="EP450I"/>
</dbReference>
<accession>A0A1L7XIJ6</accession>
<dbReference type="STRING" id="576137.A0A1L7XIJ6"/>
<dbReference type="GO" id="GO:0004497">
    <property type="term" value="F:monooxygenase activity"/>
    <property type="evidence" value="ECO:0007669"/>
    <property type="project" value="InterPro"/>
</dbReference>
<keyword evidence="4 5" id="KW-0408">Iron</keyword>
<dbReference type="Proteomes" id="UP000184330">
    <property type="component" value="Unassembled WGS sequence"/>
</dbReference>
<gene>
    <name evidence="6" type="ORF">PAC_14764</name>
</gene>
<organism evidence="6 7">
    <name type="scientific">Phialocephala subalpina</name>
    <dbReference type="NCBI Taxonomy" id="576137"/>
    <lineage>
        <taxon>Eukaryota</taxon>
        <taxon>Fungi</taxon>
        <taxon>Dikarya</taxon>
        <taxon>Ascomycota</taxon>
        <taxon>Pezizomycotina</taxon>
        <taxon>Leotiomycetes</taxon>
        <taxon>Helotiales</taxon>
        <taxon>Mollisiaceae</taxon>
        <taxon>Phialocephala</taxon>
        <taxon>Phialocephala fortinii species complex</taxon>
    </lineage>
</organism>
<dbReference type="GO" id="GO:0016705">
    <property type="term" value="F:oxidoreductase activity, acting on paired donors, with incorporation or reduction of molecular oxygen"/>
    <property type="evidence" value="ECO:0007669"/>
    <property type="project" value="InterPro"/>
</dbReference>
<comment type="similarity">
    <text evidence="1">Belongs to the cytochrome P450 family.</text>
</comment>
<dbReference type="Pfam" id="PF00067">
    <property type="entry name" value="p450"/>
    <property type="match status" value="1"/>
</dbReference>
<dbReference type="PANTHER" id="PTHR46300:SF9">
    <property type="entry name" value="P450, PUTATIVE-RELATED"/>
    <property type="match status" value="1"/>
</dbReference>
<dbReference type="PANTHER" id="PTHR46300">
    <property type="entry name" value="P450, PUTATIVE (EUROFUNG)-RELATED-RELATED"/>
    <property type="match status" value="1"/>
</dbReference>
<comment type="cofactor">
    <cofactor evidence="5">
        <name>heme</name>
        <dbReference type="ChEBI" id="CHEBI:30413"/>
    </cofactor>
</comment>
<keyword evidence="3" id="KW-0560">Oxidoreductase</keyword>
<protein>
    <submittedName>
        <fullName evidence="6">Related to cytochrome P450 phenylacetate 2-hydroxylase</fullName>
    </submittedName>
</protein>
<keyword evidence="2 5" id="KW-0479">Metal-binding</keyword>
<dbReference type="EMBL" id="FJOG01000028">
    <property type="protein sequence ID" value="CZR64865.1"/>
    <property type="molecule type" value="Genomic_DNA"/>
</dbReference>
<reference evidence="6 7" key="1">
    <citation type="submission" date="2016-03" db="EMBL/GenBank/DDBJ databases">
        <authorList>
            <person name="Ploux O."/>
        </authorList>
    </citation>
    <scope>NUCLEOTIDE SEQUENCE [LARGE SCALE GENOMIC DNA]</scope>
    <source>
        <strain evidence="6 7">UAMH 11012</strain>
    </source>
</reference>
<keyword evidence="5" id="KW-0349">Heme</keyword>
<evidence type="ECO:0000256" key="4">
    <source>
        <dbReference type="ARBA" id="ARBA00023004"/>
    </source>
</evidence>
<keyword evidence="7" id="KW-1185">Reference proteome</keyword>
<dbReference type="GO" id="GO:0020037">
    <property type="term" value="F:heme binding"/>
    <property type="evidence" value="ECO:0007669"/>
    <property type="project" value="InterPro"/>
</dbReference>
<sequence>MDFTALLSQATVVVTLGCIAATIYLRYFYVDFGRIGCIPEIPGGSSLAGHLYMLGGDHASTAERWAIVNSWPIYQVRLGYRRAIILNSFDAAREWIVTKQTSTIDRPWLYTFHGVVSKTSAATIGTNPWDERTKKQRRVVGSYTTAPAMRRLEPMLDLETSQMICGLFEDGKHGNEAISPHIYQKRLALNIILMFSYARRFSAIDDPLLLSILSDANTISSFRSTNSNAQDYIPYFRYFGEGKRTAEATEVRGRRDRWLAELLEKARESMSLGKAKKCVAQGLLSDEEEALTKQDIRTILGGLMSGGFETIFATAIIGIGLLASPAGQAIQRSAFADINNSYKIPQEAFEHAVSEEKSAYVAAFVREVLRFYPPLHLLPPRQTYQEFDYNGSKIPKGVLVYMNAQAINHDTTKYGPDADQFRPERWLKKDSDYEVPPPYHFSYGAGARMCTAVNFSNRILYAIFLRLILSFEIVGSEDSPPETHYINYNRNTTAASAIPKDFRAKFVPRDVGILEECLRKSSETHVEFAG</sequence>
<dbReference type="SUPFAM" id="SSF48264">
    <property type="entry name" value="Cytochrome P450"/>
    <property type="match status" value="1"/>
</dbReference>
<dbReference type="InterPro" id="IPR036396">
    <property type="entry name" value="Cyt_P450_sf"/>
</dbReference>
<evidence type="ECO:0000313" key="6">
    <source>
        <dbReference type="EMBL" id="CZR64865.1"/>
    </source>
</evidence>
<evidence type="ECO:0000256" key="1">
    <source>
        <dbReference type="ARBA" id="ARBA00010617"/>
    </source>
</evidence>
<dbReference type="InterPro" id="IPR050364">
    <property type="entry name" value="Cytochrome_P450_fung"/>
</dbReference>
<evidence type="ECO:0000256" key="5">
    <source>
        <dbReference type="PIRSR" id="PIRSR602401-1"/>
    </source>
</evidence>
<name>A0A1L7XIJ6_9HELO</name>
<dbReference type="InterPro" id="IPR001128">
    <property type="entry name" value="Cyt_P450"/>
</dbReference>
<feature type="binding site" description="axial binding residue" evidence="5">
    <location>
        <position position="450"/>
    </location>
    <ligand>
        <name>heme</name>
        <dbReference type="ChEBI" id="CHEBI:30413"/>
    </ligand>
    <ligandPart>
        <name>Fe</name>
        <dbReference type="ChEBI" id="CHEBI:18248"/>
    </ligandPart>
</feature>
<dbReference type="OrthoDB" id="1055148at2759"/>
<evidence type="ECO:0000313" key="7">
    <source>
        <dbReference type="Proteomes" id="UP000184330"/>
    </source>
</evidence>